<name>A0ABV0JFX0_9CYAN</name>
<reference evidence="1 2" key="1">
    <citation type="submission" date="2022-04" db="EMBL/GenBank/DDBJ databases">
        <title>Positive selection, recombination, and allopatry shape intraspecific diversity of widespread and dominant cyanobacteria.</title>
        <authorList>
            <person name="Wei J."/>
            <person name="Shu W."/>
            <person name="Hu C."/>
        </authorList>
    </citation>
    <scope>NUCLEOTIDE SEQUENCE [LARGE SCALE GENOMIC DNA]</scope>
    <source>
        <strain evidence="1 2">GB2-A4</strain>
    </source>
</reference>
<evidence type="ECO:0000313" key="1">
    <source>
        <dbReference type="EMBL" id="MEP0820534.1"/>
    </source>
</evidence>
<dbReference type="Proteomes" id="UP001464891">
    <property type="component" value="Unassembled WGS sequence"/>
</dbReference>
<evidence type="ECO:0000313" key="2">
    <source>
        <dbReference type="Proteomes" id="UP001464891"/>
    </source>
</evidence>
<dbReference type="RefSeq" id="WP_190437189.1">
    <property type="nucleotide sequence ID" value="NZ_JAMPKM010000033.1"/>
</dbReference>
<gene>
    <name evidence="1" type="ORF">NC998_25905</name>
</gene>
<organism evidence="1 2">
    <name type="scientific">Trichocoleus desertorum GB2-A4</name>
    <dbReference type="NCBI Taxonomy" id="2933944"/>
    <lineage>
        <taxon>Bacteria</taxon>
        <taxon>Bacillati</taxon>
        <taxon>Cyanobacteriota</taxon>
        <taxon>Cyanophyceae</taxon>
        <taxon>Leptolyngbyales</taxon>
        <taxon>Trichocoleusaceae</taxon>
        <taxon>Trichocoleus</taxon>
    </lineage>
</organism>
<sequence>MGKIFDDATPEQERKFIEEHRKEAFLAACQWPLSWLLPARRHKRAADALFEIAYTAYDRDTVQWLADGGPFGKQGARKKEGKELANHYDMELLGDYFLLAGYALECVLKGCLMAMRPGVEINDRLDKLVITHDLIRLCRDCSISLSSEEGELLAVITRYIIWGKYAGPRDLKDMPSPVNPDNQNSKSLRVANPFHERRVQVLVDGVFQRGHDLINTLGAPGE</sequence>
<comment type="caution">
    <text evidence="1">The sequence shown here is derived from an EMBL/GenBank/DDBJ whole genome shotgun (WGS) entry which is preliminary data.</text>
</comment>
<dbReference type="EMBL" id="JAMPKM010000033">
    <property type="protein sequence ID" value="MEP0820534.1"/>
    <property type="molecule type" value="Genomic_DNA"/>
</dbReference>
<keyword evidence="2" id="KW-1185">Reference proteome</keyword>
<proteinExistence type="predicted"/>
<protein>
    <submittedName>
        <fullName evidence="1">Uncharacterized protein</fullName>
    </submittedName>
</protein>
<accession>A0ABV0JFX0</accession>